<dbReference type="Pfam" id="PF00282">
    <property type="entry name" value="Pyridoxal_deC"/>
    <property type="match status" value="1"/>
</dbReference>
<dbReference type="RefSeq" id="WP_062619192.1">
    <property type="nucleotide sequence ID" value="NZ_JRWG01000001.1"/>
</dbReference>
<comment type="caution">
    <text evidence="8">The sequence shown here is derived from an EMBL/GenBank/DDBJ whole genome shotgun (WGS) entry which is preliminary data.</text>
</comment>
<dbReference type="InterPro" id="IPR015424">
    <property type="entry name" value="PyrdxlP-dep_Trfase"/>
</dbReference>
<accession>A0A137RLR9</accession>
<evidence type="ECO:0000256" key="1">
    <source>
        <dbReference type="ARBA" id="ARBA00001933"/>
    </source>
</evidence>
<dbReference type="InterPro" id="IPR002129">
    <property type="entry name" value="PyrdxlP-dep_de-COase"/>
</dbReference>
<evidence type="ECO:0000256" key="2">
    <source>
        <dbReference type="ARBA" id="ARBA00009533"/>
    </source>
</evidence>
<evidence type="ECO:0000256" key="4">
    <source>
        <dbReference type="ARBA" id="ARBA00022898"/>
    </source>
</evidence>
<keyword evidence="9" id="KW-1185">Reference proteome</keyword>
<dbReference type="Gene3D" id="3.40.640.10">
    <property type="entry name" value="Type I PLP-dependent aspartate aminotransferase-like (Major domain)"/>
    <property type="match status" value="1"/>
</dbReference>
<keyword evidence="3" id="KW-0210">Decarboxylase</keyword>
<dbReference type="GO" id="GO:0005737">
    <property type="term" value="C:cytoplasm"/>
    <property type="evidence" value="ECO:0007669"/>
    <property type="project" value="TreeGrafter"/>
</dbReference>
<reference evidence="9" key="1">
    <citation type="submission" date="2014-10" db="EMBL/GenBank/DDBJ databases">
        <title>Genome sequencing of Vitellibacter sp. D-24.</title>
        <authorList>
            <person name="Thevarajoo S."/>
            <person name="Selvaratnam C."/>
            <person name="Goh K.M."/>
            <person name="Chong C.S."/>
        </authorList>
    </citation>
    <scope>NUCLEOTIDE SEQUENCE [LARGE SCALE GENOMIC DNA]</scope>
    <source>
        <strain evidence="9">D-24</strain>
    </source>
</reference>
<dbReference type="PANTHER" id="PTHR11999">
    <property type="entry name" value="GROUP II PYRIDOXAL-5-PHOSPHATE DECARBOXYLASE"/>
    <property type="match status" value="1"/>
</dbReference>
<gene>
    <name evidence="8" type="ORF">LS48_01330</name>
</gene>
<comment type="cofactor">
    <cofactor evidence="1 6 7">
        <name>pyridoxal 5'-phosphate</name>
        <dbReference type="ChEBI" id="CHEBI:597326"/>
    </cofactor>
</comment>
<name>A0A137RLR9_9FLAO</name>
<organism evidence="8 9">
    <name type="scientific">Aequorivita aquimaris</name>
    <dbReference type="NCBI Taxonomy" id="1548749"/>
    <lineage>
        <taxon>Bacteria</taxon>
        <taxon>Pseudomonadati</taxon>
        <taxon>Bacteroidota</taxon>
        <taxon>Flavobacteriia</taxon>
        <taxon>Flavobacteriales</taxon>
        <taxon>Flavobacteriaceae</taxon>
        <taxon>Aequorivita</taxon>
    </lineage>
</organism>
<feature type="modified residue" description="N6-(pyridoxal phosphate)lysine" evidence="6">
    <location>
        <position position="305"/>
    </location>
</feature>
<reference evidence="8 9" key="2">
    <citation type="journal article" date="2016" name="Int. J. Syst. Evol. Microbiol.">
        <title>Vitellibacter aquimaris sp. nov., a marine bacterium isolated from seawater.</title>
        <authorList>
            <person name="Thevarajoo S."/>
            <person name="Selvaratnam C."/>
            <person name="Goh K.M."/>
            <person name="Hong K.W."/>
            <person name="Chan X.Y."/>
            <person name="Chan K.G."/>
            <person name="Chong C.S."/>
        </authorList>
    </citation>
    <scope>NUCLEOTIDE SEQUENCE [LARGE SCALE GENOMIC DNA]</scope>
    <source>
        <strain evidence="8 9">D-24</strain>
    </source>
</reference>
<dbReference type="PRINTS" id="PR00800">
    <property type="entry name" value="YHDCRBOXLASE"/>
</dbReference>
<evidence type="ECO:0000256" key="6">
    <source>
        <dbReference type="PIRSR" id="PIRSR602129-50"/>
    </source>
</evidence>
<proteinExistence type="inferred from homology"/>
<dbReference type="PATRIC" id="fig|1548749.3.peg.283"/>
<evidence type="ECO:0000313" key="8">
    <source>
        <dbReference type="EMBL" id="KXO01143.1"/>
    </source>
</evidence>
<dbReference type="InterPro" id="IPR015422">
    <property type="entry name" value="PyrdxlP-dep_Trfase_small"/>
</dbReference>
<dbReference type="PANTHER" id="PTHR11999:SF70">
    <property type="entry name" value="MIP05841P"/>
    <property type="match status" value="1"/>
</dbReference>
<dbReference type="EMBL" id="JRWG01000001">
    <property type="protein sequence ID" value="KXO01143.1"/>
    <property type="molecule type" value="Genomic_DNA"/>
</dbReference>
<dbReference type="Proteomes" id="UP000070138">
    <property type="component" value="Unassembled WGS sequence"/>
</dbReference>
<dbReference type="GO" id="GO:0030170">
    <property type="term" value="F:pyridoxal phosphate binding"/>
    <property type="evidence" value="ECO:0007669"/>
    <property type="project" value="InterPro"/>
</dbReference>
<dbReference type="InterPro" id="IPR015421">
    <property type="entry name" value="PyrdxlP-dep_Trfase_major"/>
</dbReference>
<evidence type="ECO:0000256" key="3">
    <source>
        <dbReference type="ARBA" id="ARBA00022793"/>
    </source>
</evidence>
<dbReference type="GO" id="GO:0006520">
    <property type="term" value="P:amino acid metabolic process"/>
    <property type="evidence" value="ECO:0007669"/>
    <property type="project" value="InterPro"/>
</dbReference>
<dbReference type="OrthoDB" id="9803665at2"/>
<sequence>MEIKKNKGYTDGEFPLEIDGPKRKVVHKAILDFTNDFLNTIDDAKAFHFNTHAKTEQDDLFEIGEGTLKLDKLLDLIKERVVNTGLNPASGGHMGYIPGGGIYTAALGDYLAAVTNSYAGVFYASPGAVRIEDALINWCGNLIGYNEGFGGNLTSGGSIANLIALSTAKKTKNITSKNIQKSVIYCSQQAHHSIYKAISIVGLEECVVRQIPLDKDFRLSSPHFNEQVEKDINNGLNPFLLIANAGSTDVGAIDPLQELGAICEWNSIWFHIDAAYGGFFTLTAYGKNRLQGLKLADSVILDPHKGMFMPYGSGMVLIKNINHLLKANSYSANYMQDADKEAHYSPADLSPELSKHFRGLRMWLPLKLYGAEVFSDYLAEKLNLTTYLHKKLIQMGFTIVCEPALTIIAFRYNFNDSNNDDLNKALLNHILEDGRIFISSTILNNHFTLRAAILAFRTHKKEIDILIQLLKSKLEDLSA</sequence>
<keyword evidence="4 6" id="KW-0663">Pyridoxal phosphate</keyword>
<dbReference type="AlphaFoldDB" id="A0A137RLR9"/>
<dbReference type="InterPro" id="IPR010977">
    <property type="entry name" value="Aromatic_deC"/>
</dbReference>
<evidence type="ECO:0000256" key="7">
    <source>
        <dbReference type="RuleBase" id="RU000382"/>
    </source>
</evidence>
<keyword evidence="5 7" id="KW-0456">Lyase</keyword>
<dbReference type="STRING" id="1548749.LS48_01330"/>
<protein>
    <submittedName>
        <fullName evidence="8">Amino acid decarboxylase</fullName>
    </submittedName>
</protein>
<dbReference type="Gene3D" id="3.90.1150.10">
    <property type="entry name" value="Aspartate Aminotransferase, domain 1"/>
    <property type="match status" value="1"/>
</dbReference>
<dbReference type="GO" id="GO:0019752">
    <property type="term" value="P:carboxylic acid metabolic process"/>
    <property type="evidence" value="ECO:0007669"/>
    <property type="project" value="InterPro"/>
</dbReference>
<dbReference type="SUPFAM" id="SSF53383">
    <property type="entry name" value="PLP-dependent transferases"/>
    <property type="match status" value="1"/>
</dbReference>
<evidence type="ECO:0000256" key="5">
    <source>
        <dbReference type="ARBA" id="ARBA00023239"/>
    </source>
</evidence>
<evidence type="ECO:0000313" key="9">
    <source>
        <dbReference type="Proteomes" id="UP000070138"/>
    </source>
</evidence>
<comment type="similarity">
    <text evidence="2 7">Belongs to the group II decarboxylase family.</text>
</comment>
<dbReference type="GO" id="GO:0016831">
    <property type="term" value="F:carboxy-lyase activity"/>
    <property type="evidence" value="ECO:0007669"/>
    <property type="project" value="UniProtKB-KW"/>
</dbReference>